<comment type="similarity">
    <text evidence="3 7">Belongs to the type-II 3-dehydroquinase family.</text>
</comment>
<proteinExistence type="inferred from homology"/>
<evidence type="ECO:0000256" key="6">
    <source>
        <dbReference type="ARBA" id="ARBA00023239"/>
    </source>
</evidence>
<dbReference type="SUPFAM" id="SSF52304">
    <property type="entry name" value="Type II 3-dehydroquinate dehydratase"/>
    <property type="match status" value="1"/>
</dbReference>
<evidence type="ECO:0000256" key="1">
    <source>
        <dbReference type="ARBA" id="ARBA00001864"/>
    </source>
</evidence>
<protein>
    <recommendedName>
        <fullName evidence="5 7">3-dehydroquinate dehydratase</fullName>
        <shortName evidence="7">3-dehydroquinase</shortName>
        <ecNumber evidence="5 7">4.2.1.10</ecNumber>
    </recommendedName>
    <alternativeName>
        <fullName evidence="7">Type II DHQase</fullName>
    </alternativeName>
</protein>
<feature type="binding site" evidence="7 9">
    <location>
        <position position="73"/>
    </location>
    <ligand>
        <name>substrate</name>
    </ligand>
</feature>
<dbReference type="PANTHER" id="PTHR21272">
    <property type="entry name" value="CATABOLIC 3-DEHYDROQUINASE"/>
    <property type="match status" value="1"/>
</dbReference>
<feature type="binding site" evidence="7 9">
    <location>
        <position position="110"/>
    </location>
    <ligand>
        <name>substrate</name>
    </ligand>
</feature>
<dbReference type="HAMAP" id="MF_00169">
    <property type="entry name" value="AroQ"/>
    <property type="match status" value="1"/>
</dbReference>
<evidence type="ECO:0000256" key="5">
    <source>
        <dbReference type="ARBA" id="ARBA00012060"/>
    </source>
</evidence>
<dbReference type="Pfam" id="PF01220">
    <property type="entry name" value="DHquinase_II"/>
    <property type="match status" value="1"/>
</dbReference>
<dbReference type="STRING" id="1817895.AUJ95_05645"/>
<dbReference type="EMBL" id="MNYI01000151">
    <property type="protein sequence ID" value="OIP39383.1"/>
    <property type="molecule type" value="Genomic_DNA"/>
</dbReference>
<organism evidence="11 12">
    <name type="scientific">Candidatus Desantisbacteria bacterium CG2_30_40_21</name>
    <dbReference type="NCBI Taxonomy" id="1817895"/>
    <lineage>
        <taxon>Bacteria</taxon>
        <taxon>Candidatus Desantisiibacteriota</taxon>
    </lineage>
</organism>
<dbReference type="Gene3D" id="3.40.50.9100">
    <property type="entry name" value="Dehydroquinase, class II"/>
    <property type="match status" value="1"/>
</dbReference>
<evidence type="ECO:0000256" key="3">
    <source>
        <dbReference type="ARBA" id="ARBA00011037"/>
    </source>
</evidence>
<feature type="binding site" evidence="7 9">
    <location>
        <position position="79"/>
    </location>
    <ligand>
        <name>substrate</name>
    </ligand>
</feature>
<evidence type="ECO:0000313" key="12">
    <source>
        <dbReference type="Proteomes" id="UP000183085"/>
    </source>
</evidence>
<comment type="catalytic activity">
    <reaction evidence="1 7">
        <text>3-dehydroquinate = 3-dehydroshikimate + H2O</text>
        <dbReference type="Rhea" id="RHEA:21096"/>
        <dbReference type="ChEBI" id="CHEBI:15377"/>
        <dbReference type="ChEBI" id="CHEBI:16630"/>
        <dbReference type="ChEBI" id="CHEBI:32364"/>
        <dbReference type="EC" id="4.2.1.10"/>
    </reaction>
</comment>
<dbReference type="InterPro" id="IPR001874">
    <property type="entry name" value="DHquinase_II"/>
</dbReference>
<dbReference type="PROSITE" id="PS01029">
    <property type="entry name" value="DEHYDROQUINASE_II"/>
    <property type="match status" value="1"/>
</dbReference>
<dbReference type="NCBIfam" id="NF003805">
    <property type="entry name" value="PRK05395.1-2"/>
    <property type="match status" value="1"/>
</dbReference>
<feature type="binding site" evidence="7 9">
    <location>
        <begin position="100"/>
        <end position="101"/>
    </location>
    <ligand>
        <name>substrate</name>
    </ligand>
</feature>
<dbReference type="CDD" id="cd00466">
    <property type="entry name" value="DHQase_II"/>
    <property type="match status" value="1"/>
</dbReference>
<dbReference type="GO" id="GO:0003855">
    <property type="term" value="F:3-dehydroquinate dehydratase activity"/>
    <property type="evidence" value="ECO:0007669"/>
    <property type="project" value="UniProtKB-UniRule"/>
</dbReference>
<evidence type="ECO:0000256" key="4">
    <source>
        <dbReference type="ARBA" id="ARBA00011193"/>
    </source>
</evidence>
<dbReference type="GO" id="GO:0009423">
    <property type="term" value="P:chorismate biosynthetic process"/>
    <property type="evidence" value="ECO:0007669"/>
    <property type="project" value="UniProtKB-UniRule"/>
</dbReference>
<evidence type="ECO:0000256" key="8">
    <source>
        <dbReference type="PIRSR" id="PIRSR001399-1"/>
    </source>
</evidence>
<feature type="binding site" evidence="7 9">
    <location>
        <position position="86"/>
    </location>
    <ligand>
        <name>substrate</name>
    </ligand>
</feature>
<comment type="function">
    <text evidence="7">Catalyzes a trans-dehydration via an enolate intermediate.</text>
</comment>
<comment type="pathway">
    <text evidence="2 7">Metabolic intermediate biosynthesis; chorismate biosynthesis; chorismate from D-erythrose 4-phosphate and phosphoenolpyruvate: step 3/7.</text>
</comment>
<evidence type="ECO:0000256" key="7">
    <source>
        <dbReference type="HAMAP-Rule" id="MF_00169"/>
    </source>
</evidence>
<feature type="active site" description="Proton donor" evidence="7 8">
    <location>
        <position position="99"/>
    </location>
</feature>
<dbReference type="NCBIfam" id="NF003806">
    <property type="entry name" value="PRK05395.1-3"/>
    <property type="match status" value="1"/>
</dbReference>
<evidence type="ECO:0000313" key="11">
    <source>
        <dbReference type="EMBL" id="OIP39383.1"/>
    </source>
</evidence>
<feature type="active site" description="Proton acceptor" evidence="7 8">
    <location>
        <position position="22"/>
    </location>
</feature>
<evidence type="ECO:0000256" key="9">
    <source>
        <dbReference type="PIRSR" id="PIRSR001399-2"/>
    </source>
</evidence>
<dbReference type="InterPro" id="IPR036441">
    <property type="entry name" value="DHquinase_II_sf"/>
</dbReference>
<feature type="site" description="Transition state stabilizer" evidence="7 10">
    <location>
        <position position="17"/>
    </location>
</feature>
<sequence>MKILIIHGPNLNLLGTREPDIYGSITMEEINNSLKETGQSLGVEVECFQSNHEGEIIDKIQAVRGIFDALIINPGAYTHTSIAIADAISGVGIPTIEVHISNIHSREEFRQKSFITRVAVGQITGFGGNSYLLGLKAAVDMIQGKHI</sequence>
<dbReference type="GO" id="GO:0019631">
    <property type="term" value="P:quinate catabolic process"/>
    <property type="evidence" value="ECO:0007669"/>
    <property type="project" value="TreeGrafter"/>
</dbReference>
<comment type="subunit">
    <text evidence="4 7">Homododecamer.</text>
</comment>
<dbReference type="PIRSF" id="PIRSF001399">
    <property type="entry name" value="DHquinase_II"/>
    <property type="match status" value="1"/>
</dbReference>
<name>A0A1J5E633_9BACT</name>
<dbReference type="Proteomes" id="UP000183085">
    <property type="component" value="Unassembled WGS sequence"/>
</dbReference>
<dbReference type="NCBIfam" id="TIGR01088">
    <property type="entry name" value="aroQ"/>
    <property type="match status" value="1"/>
</dbReference>
<keyword evidence="7" id="KW-0057">Aromatic amino acid biosynthesis</keyword>
<accession>A0A1J5E633</accession>
<dbReference type="PANTHER" id="PTHR21272:SF3">
    <property type="entry name" value="CATABOLIC 3-DEHYDROQUINASE"/>
    <property type="match status" value="1"/>
</dbReference>
<dbReference type="GO" id="GO:0009073">
    <property type="term" value="P:aromatic amino acid family biosynthetic process"/>
    <property type="evidence" value="ECO:0007669"/>
    <property type="project" value="UniProtKB-KW"/>
</dbReference>
<comment type="caution">
    <text evidence="11">The sequence shown here is derived from an EMBL/GenBank/DDBJ whole genome shotgun (WGS) entry which is preliminary data.</text>
</comment>
<reference evidence="11 12" key="1">
    <citation type="journal article" date="2016" name="Environ. Microbiol.">
        <title>Genomic resolution of a cold subsurface aquifer community provides metabolic insights for novel microbes adapted to high CO concentrations.</title>
        <authorList>
            <person name="Probst A.J."/>
            <person name="Castelle C.J."/>
            <person name="Singh A."/>
            <person name="Brown C.T."/>
            <person name="Anantharaman K."/>
            <person name="Sharon I."/>
            <person name="Hug L.A."/>
            <person name="Burstein D."/>
            <person name="Emerson J.B."/>
            <person name="Thomas B.C."/>
            <person name="Banfield J.F."/>
        </authorList>
    </citation>
    <scope>NUCLEOTIDE SEQUENCE [LARGE SCALE GENOMIC DNA]</scope>
    <source>
        <strain evidence="11">CG2_30_40_21</strain>
    </source>
</reference>
<keyword evidence="6 7" id="KW-0456">Lyase</keyword>
<gene>
    <name evidence="7" type="primary">aroQ</name>
    <name evidence="11" type="ORF">AUJ95_05645</name>
</gene>
<evidence type="ECO:0000256" key="2">
    <source>
        <dbReference type="ARBA" id="ARBA00004902"/>
    </source>
</evidence>
<dbReference type="UniPathway" id="UPA00053">
    <property type="reaction ID" value="UER00086"/>
</dbReference>
<dbReference type="AlphaFoldDB" id="A0A1J5E633"/>
<dbReference type="NCBIfam" id="NF003807">
    <property type="entry name" value="PRK05395.1-4"/>
    <property type="match status" value="1"/>
</dbReference>
<dbReference type="InterPro" id="IPR018509">
    <property type="entry name" value="DHquinase_II_CS"/>
</dbReference>
<keyword evidence="7" id="KW-0028">Amino-acid biosynthesis</keyword>
<dbReference type="GO" id="GO:0008652">
    <property type="term" value="P:amino acid biosynthetic process"/>
    <property type="evidence" value="ECO:0007669"/>
    <property type="project" value="UniProtKB-KW"/>
</dbReference>
<evidence type="ECO:0000256" key="10">
    <source>
        <dbReference type="PIRSR" id="PIRSR001399-3"/>
    </source>
</evidence>
<dbReference type="EC" id="4.2.1.10" evidence="5 7"/>